<name>A0ACC2KCG1_PERAE</name>
<proteinExistence type="predicted"/>
<evidence type="ECO:0000313" key="2">
    <source>
        <dbReference type="Proteomes" id="UP001234297"/>
    </source>
</evidence>
<keyword evidence="2" id="KW-1185">Reference proteome</keyword>
<dbReference type="EMBL" id="CM056812">
    <property type="protein sequence ID" value="KAJ8618766.1"/>
    <property type="molecule type" value="Genomic_DNA"/>
</dbReference>
<dbReference type="Proteomes" id="UP001234297">
    <property type="component" value="Chromosome 4"/>
</dbReference>
<comment type="caution">
    <text evidence="1">The sequence shown here is derived from an EMBL/GenBank/DDBJ whole genome shotgun (WGS) entry which is preliminary data.</text>
</comment>
<gene>
    <name evidence="1" type="ORF">MRB53_014952</name>
</gene>
<accession>A0ACC2KCG1</accession>
<reference evidence="1 2" key="1">
    <citation type="journal article" date="2022" name="Hortic Res">
        <title>A haplotype resolved chromosomal level avocado genome allows analysis of novel avocado genes.</title>
        <authorList>
            <person name="Nath O."/>
            <person name="Fletcher S.J."/>
            <person name="Hayward A."/>
            <person name="Shaw L.M."/>
            <person name="Masouleh A.K."/>
            <person name="Furtado A."/>
            <person name="Henry R.J."/>
            <person name="Mitter N."/>
        </authorList>
    </citation>
    <scope>NUCLEOTIDE SEQUENCE [LARGE SCALE GENOMIC DNA]</scope>
    <source>
        <strain evidence="2">cv. Hass</strain>
    </source>
</reference>
<organism evidence="1 2">
    <name type="scientific">Persea americana</name>
    <name type="common">Avocado</name>
    <dbReference type="NCBI Taxonomy" id="3435"/>
    <lineage>
        <taxon>Eukaryota</taxon>
        <taxon>Viridiplantae</taxon>
        <taxon>Streptophyta</taxon>
        <taxon>Embryophyta</taxon>
        <taxon>Tracheophyta</taxon>
        <taxon>Spermatophyta</taxon>
        <taxon>Magnoliopsida</taxon>
        <taxon>Magnoliidae</taxon>
        <taxon>Laurales</taxon>
        <taxon>Lauraceae</taxon>
        <taxon>Persea</taxon>
    </lineage>
</organism>
<sequence length="75" mass="7896">MGSQASSPFGLSGLAVERGRDEGIGEESLGSGKMETSVSLGVEMGLGGIEASSQAIVLPSCEERESRRKRRDLLR</sequence>
<evidence type="ECO:0000313" key="1">
    <source>
        <dbReference type="EMBL" id="KAJ8618766.1"/>
    </source>
</evidence>
<protein>
    <submittedName>
        <fullName evidence="1">Uncharacterized protein</fullName>
    </submittedName>
</protein>